<dbReference type="EMBL" id="AP025321">
    <property type="protein sequence ID" value="BDD12874.1"/>
    <property type="molecule type" value="Genomic_DNA"/>
</dbReference>
<organism evidence="1 2">
    <name type="scientific">Fulvitalea axinellae</name>
    <dbReference type="NCBI Taxonomy" id="1182444"/>
    <lineage>
        <taxon>Bacteria</taxon>
        <taxon>Pseudomonadati</taxon>
        <taxon>Bacteroidota</taxon>
        <taxon>Cytophagia</taxon>
        <taxon>Cytophagales</taxon>
        <taxon>Persicobacteraceae</taxon>
        <taxon>Fulvitalea</taxon>
    </lineage>
</organism>
<gene>
    <name evidence="1" type="ORF">FUAX_53060</name>
</gene>
<name>A0AAU9DEL1_9BACT</name>
<geneLocation type="plasmid" evidence="1 2">
    <name>pFA7</name>
</geneLocation>
<protein>
    <submittedName>
        <fullName evidence="1">Uncharacterized protein</fullName>
    </submittedName>
</protein>
<keyword evidence="2" id="KW-1185">Reference proteome</keyword>
<evidence type="ECO:0000313" key="1">
    <source>
        <dbReference type="EMBL" id="BDD12874.1"/>
    </source>
</evidence>
<dbReference type="KEGG" id="fax:FUAX_53060"/>
<accession>A0AAU9DEL1</accession>
<proteinExistence type="predicted"/>
<dbReference type="RefSeq" id="WP_338396066.1">
    <property type="nucleotide sequence ID" value="NZ_AP025321.1"/>
</dbReference>
<evidence type="ECO:0000313" key="2">
    <source>
        <dbReference type="Proteomes" id="UP001348817"/>
    </source>
</evidence>
<keyword evidence="1" id="KW-0614">Plasmid</keyword>
<reference evidence="1 2" key="1">
    <citation type="submission" date="2021-12" db="EMBL/GenBank/DDBJ databases">
        <title>Genome sequencing of bacteria with rrn-lacking chromosome and rrn-plasmid.</title>
        <authorList>
            <person name="Anda M."/>
            <person name="Iwasaki W."/>
        </authorList>
    </citation>
    <scope>NUCLEOTIDE SEQUENCE [LARGE SCALE GENOMIC DNA]</scope>
    <source>
        <strain evidence="1 2">DSM 100852</strain>
        <plasmid evidence="1 2">pFA7</plasmid>
    </source>
</reference>
<dbReference type="Proteomes" id="UP001348817">
    <property type="component" value="Plasmid pFA7"/>
</dbReference>
<sequence>MSNTYSTTVLTLTILCLLALASSCGGGRHRARRTLRYSYDSLKDDRGDMRESEVWDSDQEIEQDRVLNGVYAFDSLLDKKDKKRYGKHIRDNQQRYRDRAIYRARAERRLNEHLPELGEDPFGESGDRSEKAVAEALFGEGYDKGGSEALKNKLTDREALAKELFGSRWKEKSDSLIMARRDSLGAGERKLDSLTTLRNKLEKTDWEKALQDSLETGNIRRYLADSLGKEAWKSHLLDSLRSQGWSEDSLEAFRGKANRVPFDSLRNSYPNIGSPEYLGDRALVALEDSLRKRKGYKELIEARAEAERRQELLDSLRKADPERYRKLLKKSDKAWRKKIEAKLRAEKQKRIKKRTGKFGDKFETVTFSDKVEDTKKRLFADIVTDVDFENYKDFGFSPAIGYKLSRHWYAGIGLDFRISADTSVSVRHSLGLRSFLRYMYRKRYYIQAETNVHPSGLTARREGIGFDEKKIAGALLLGGGYRIKIRARRYVHLSAFYRVLGETGLPGDRRRWKVRLGFSL</sequence>
<dbReference type="AlphaFoldDB" id="A0AAU9DEL1"/>